<name>A0A7J7FIU4_DICBM</name>
<feature type="region of interest" description="Disordered" evidence="8">
    <location>
        <begin position="1"/>
        <end position="20"/>
    </location>
</feature>
<dbReference type="Pfam" id="PF00361">
    <property type="entry name" value="Proton_antipo_M"/>
    <property type="match status" value="1"/>
</dbReference>
<dbReference type="AlphaFoldDB" id="A0A7J7FIU4"/>
<evidence type="ECO:0000256" key="2">
    <source>
        <dbReference type="ARBA" id="ARBA00012944"/>
    </source>
</evidence>
<proteinExistence type="predicted"/>
<dbReference type="GO" id="GO:0008137">
    <property type="term" value="F:NADH dehydrogenase (ubiquinone) activity"/>
    <property type="evidence" value="ECO:0007669"/>
    <property type="project" value="UniProtKB-EC"/>
</dbReference>
<evidence type="ECO:0000313" key="10">
    <source>
        <dbReference type="EMBL" id="KAF5927576.1"/>
    </source>
</evidence>
<dbReference type="InterPro" id="IPR001750">
    <property type="entry name" value="ND/Mrp_TM"/>
</dbReference>
<keyword evidence="5" id="KW-0249">Electron transport</keyword>
<dbReference type="GO" id="GO:0031966">
    <property type="term" value="C:mitochondrial membrane"/>
    <property type="evidence" value="ECO:0007669"/>
    <property type="project" value="UniProtKB-SubCell"/>
</dbReference>
<dbReference type="EMBL" id="JACDTQ010000575">
    <property type="protein sequence ID" value="KAF5927576.1"/>
    <property type="molecule type" value="Genomic_DNA"/>
</dbReference>
<keyword evidence="3" id="KW-0813">Transport</keyword>
<reference evidence="10 11" key="1">
    <citation type="journal article" date="2020" name="Mol. Biol. Evol.">
        <title>Interspecific Gene Flow and the Evolution of Specialization in Black and White Rhinoceros.</title>
        <authorList>
            <person name="Moodley Y."/>
            <person name="Westbury M.V."/>
            <person name="Russo I.M."/>
            <person name="Gopalakrishnan S."/>
            <person name="Rakotoarivelo A."/>
            <person name="Olsen R.A."/>
            <person name="Prost S."/>
            <person name="Tunstall T."/>
            <person name="Ryder O.A."/>
            <person name="Dalen L."/>
            <person name="Bruford M.W."/>
        </authorList>
    </citation>
    <scope>NUCLEOTIDE SEQUENCE [LARGE SCALE GENOMIC DNA]</scope>
    <source>
        <strain evidence="10">SBR-YM</strain>
        <tissue evidence="10">Skin</tissue>
    </source>
</reference>
<keyword evidence="6" id="KW-0496">Mitochondrion</keyword>
<keyword evidence="11" id="KW-1185">Reference proteome</keyword>
<sequence>MPASTHNYSQPSSIQRTSSPKTALYYNTNYTPSIPNPNLYRRRINLLLHFIRSNTNSNTNYYHPMRQPNRTTKRGPLLFILYTDRITATPNRINPYPKPHRLTKSLTNSILSPNTIQFLIQHLPMTSMHNSIYTHVEAPIAGSIVLAAILLKLGGYGILRITTILNPLTSYFNLSTPDRPEITHRILLHQPHSFSNRSCPYPNTMKLYRSHSPNSCPRPHIISTILPSKFKLRTNPQHGVGS</sequence>
<comment type="catalytic activity">
    <reaction evidence="7">
        <text>a ubiquinone + NADH + 5 H(+)(in) = a ubiquinol + NAD(+) + 4 H(+)(out)</text>
        <dbReference type="Rhea" id="RHEA:29091"/>
        <dbReference type="Rhea" id="RHEA-COMP:9565"/>
        <dbReference type="Rhea" id="RHEA-COMP:9566"/>
        <dbReference type="ChEBI" id="CHEBI:15378"/>
        <dbReference type="ChEBI" id="CHEBI:16389"/>
        <dbReference type="ChEBI" id="CHEBI:17976"/>
        <dbReference type="ChEBI" id="CHEBI:57540"/>
        <dbReference type="ChEBI" id="CHEBI:57945"/>
        <dbReference type="EC" id="7.1.1.2"/>
    </reaction>
</comment>
<evidence type="ECO:0000256" key="6">
    <source>
        <dbReference type="ARBA" id="ARBA00023128"/>
    </source>
</evidence>
<evidence type="ECO:0000256" key="1">
    <source>
        <dbReference type="ARBA" id="ARBA00004225"/>
    </source>
</evidence>
<gene>
    <name evidence="10" type="ORF">HPG69_016215</name>
</gene>
<feature type="domain" description="NADH:quinone oxidoreductase/Mrp antiporter transmembrane" evidence="9">
    <location>
        <begin position="134"/>
        <end position="166"/>
    </location>
</feature>
<evidence type="ECO:0000256" key="8">
    <source>
        <dbReference type="SAM" id="MobiDB-lite"/>
    </source>
</evidence>
<comment type="caution">
    <text evidence="10">The sequence shown here is derived from an EMBL/GenBank/DDBJ whole genome shotgun (WGS) entry which is preliminary data.</text>
</comment>
<evidence type="ECO:0000313" key="11">
    <source>
        <dbReference type="Proteomes" id="UP000551758"/>
    </source>
</evidence>
<protein>
    <recommendedName>
        <fullName evidence="2">NADH:ubiquinone reductase (H(+)-translocating)</fullName>
        <ecNumber evidence="2">7.1.1.2</ecNumber>
    </recommendedName>
</protein>
<keyword evidence="4" id="KW-0679">Respiratory chain</keyword>
<evidence type="ECO:0000256" key="7">
    <source>
        <dbReference type="ARBA" id="ARBA00049551"/>
    </source>
</evidence>
<comment type="subcellular location">
    <subcellularLocation>
        <location evidence="1">Mitochondrion membrane</location>
        <topology evidence="1">Multi-pass membrane protein</topology>
    </subcellularLocation>
</comment>
<dbReference type="EC" id="7.1.1.2" evidence="2"/>
<evidence type="ECO:0000259" key="9">
    <source>
        <dbReference type="Pfam" id="PF00361"/>
    </source>
</evidence>
<accession>A0A7J7FIU4</accession>
<evidence type="ECO:0000256" key="5">
    <source>
        <dbReference type="ARBA" id="ARBA00022982"/>
    </source>
</evidence>
<dbReference type="Proteomes" id="UP000551758">
    <property type="component" value="Unassembled WGS sequence"/>
</dbReference>
<evidence type="ECO:0000256" key="3">
    <source>
        <dbReference type="ARBA" id="ARBA00022448"/>
    </source>
</evidence>
<organism evidence="10 11">
    <name type="scientific">Diceros bicornis minor</name>
    <name type="common">South-central black rhinoceros</name>
    <dbReference type="NCBI Taxonomy" id="77932"/>
    <lineage>
        <taxon>Eukaryota</taxon>
        <taxon>Metazoa</taxon>
        <taxon>Chordata</taxon>
        <taxon>Craniata</taxon>
        <taxon>Vertebrata</taxon>
        <taxon>Euteleostomi</taxon>
        <taxon>Mammalia</taxon>
        <taxon>Eutheria</taxon>
        <taxon>Laurasiatheria</taxon>
        <taxon>Perissodactyla</taxon>
        <taxon>Rhinocerotidae</taxon>
        <taxon>Diceros</taxon>
    </lineage>
</organism>
<evidence type="ECO:0000256" key="4">
    <source>
        <dbReference type="ARBA" id="ARBA00022660"/>
    </source>
</evidence>